<accession>A0A1V4HJF8</accession>
<reference evidence="4" key="1">
    <citation type="submission" date="2016-07" db="EMBL/GenBank/DDBJ databases">
        <authorList>
            <person name="Florea S."/>
            <person name="Webb J.S."/>
            <person name="Jaromczyk J."/>
            <person name="Schardl C.L."/>
        </authorList>
    </citation>
    <scope>NUCLEOTIDE SEQUENCE [LARGE SCALE GENOMIC DNA]</scope>
    <source>
        <strain evidence="4">CY1</strain>
    </source>
</reference>
<name>A0A1V4HJF8_9BACL</name>
<dbReference type="STRING" id="1469647.BC351_25565"/>
<dbReference type="EMBL" id="MBTG01000013">
    <property type="protein sequence ID" value="OPH57239.1"/>
    <property type="molecule type" value="Genomic_DNA"/>
</dbReference>
<proteinExistence type="predicted"/>
<organism evidence="3 4">
    <name type="scientific">Paenibacillus ferrarius</name>
    <dbReference type="NCBI Taxonomy" id="1469647"/>
    <lineage>
        <taxon>Bacteria</taxon>
        <taxon>Bacillati</taxon>
        <taxon>Bacillota</taxon>
        <taxon>Bacilli</taxon>
        <taxon>Bacillales</taxon>
        <taxon>Paenibacillaceae</taxon>
        <taxon>Paenibacillus</taxon>
    </lineage>
</organism>
<gene>
    <name evidence="3" type="ORF">BC351_25565</name>
</gene>
<evidence type="ECO:0000313" key="4">
    <source>
        <dbReference type="Proteomes" id="UP000190626"/>
    </source>
</evidence>
<dbReference type="OrthoDB" id="9810963at2"/>
<evidence type="ECO:0008006" key="5">
    <source>
        <dbReference type="Google" id="ProtNLM"/>
    </source>
</evidence>
<dbReference type="Proteomes" id="UP000190626">
    <property type="component" value="Unassembled WGS sequence"/>
</dbReference>
<evidence type="ECO:0000313" key="3">
    <source>
        <dbReference type="EMBL" id="OPH57239.1"/>
    </source>
</evidence>
<evidence type="ECO:0000259" key="1">
    <source>
        <dbReference type="Pfam" id="PF03445"/>
    </source>
</evidence>
<protein>
    <recommendedName>
        <fullName evidence="5">Signal transduction protein</fullName>
    </recommendedName>
</protein>
<feature type="domain" description="Protein-PII uridylyltransferase N-terminal" evidence="1">
    <location>
        <begin position="40"/>
        <end position="169"/>
    </location>
</feature>
<dbReference type="AlphaFoldDB" id="A0A1V4HJF8"/>
<dbReference type="GO" id="GO:0008773">
    <property type="term" value="F:[protein-PII] uridylyltransferase activity"/>
    <property type="evidence" value="ECO:0007669"/>
    <property type="project" value="InterPro"/>
</dbReference>
<dbReference type="Pfam" id="PF03445">
    <property type="entry name" value="DUF294"/>
    <property type="match status" value="1"/>
</dbReference>
<evidence type="ECO:0000259" key="2">
    <source>
        <dbReference type="Pfam" id="PF10335"/>
    </source>
</evidence>
<dbReference type="Pfam" id="PF10335">
    <property type="entry name" value="DUF294_C"/>
    <property type="match status" value="1"/>
</dbReference>
<sequence length="362" mass="41448">MNHLSMEQILERIYQSEQFDEMRITRDQVHEMIREHLLLSHSPALGRQVNQIHDALIQRTIELSEHILEDEGYGKPPVPYAFILFGSGGRSEQTLWSDQDNGLIYGDSEHHSEDELEAYFNKLVACILQGLEMLGYPPCEGNVVSSNKQWRKSFSDYMDMVLAWFQEPEWENVRYLLILADMRSIYGTQALVHRLRTGFLDYVKEHPSILNDLLSNTLHHKISLGVFGHLITERYGEDAGGFDIKYGAYIPIVNGIRLLAIQAGLHASSTVERIKQLKGDSHIPESLANDWQAAFDVALKLRDLTPFQVENELYTTRGKLSGEQLTKEIKQELKVCLRTGIELQKFVKKSIGAHIEKEKEKG</sequence>
<dbReference type="InterPro" id="IPR018821">
    <property type="entry name" value="DUF294_put_nucleoTrafse_sb-bd"/>
</dbReference>
<comment type="caution">
    <text evidence="3">The sequence shown here is derived from an EMBL/GenBank/DDBJ whole genome shotgun (WGS) entry which is preliminary data.</text>
</comment>
<dbReference type="CDD" id="cd05401">
    <property type="entry name" value="NT_GlnE_GlnD_like"/>
    <property type="match status" value="1"/>
</dbReference>
<dbReference type="InterPro" id="IPR005105">
    <property type="entry name" value="GlnD_Uridyltrans_N"/>
</dbReference>
<dbReference type="RefSeq" id="WP_079413780.1">
    <property type="nucleotide sequence ID" value="NZ_MBTG01000013.1"/>
</dbReference>
<keyword evidence="4" id="KW-1185">Reference proteome</keyword>
<feature type="domain" description="DUF294" evidence="2">
    <location>
        <begin position="209"/>
        <end position="350"/>
    </location>
</feature>